<evidence type="ECO:0000313" key="2">
    <source>
        <dbReference type="Proteomes" id="UP001320706"/>
    </source>
</evidence>
<comment type="caution">
    <text evidence="1">The sequence shown here is derived from an EMBL/GenBank/DDBJ whole genome shotgun (WGS) entry which is preliminary data.</text>
</comment>
<organism evidence="1 2">
    <name type="scientific">Zalaria obscura</name>
    <dbReference type="NCBI Taxonomy" id="2024903"/>
    <lineage>
        <taxon>Eukaryota</taxon>
        <taxon>Fungi</taxon>
        <taxon>Dikarya</taxon>
        <taxon>Ascomycota</taxon>
        <taxon>Pezizomycotina</taxon>
        <taxon>Dothideomycetes</taxon>
        <taxon>Dothideomycetidae</taxon>
        <taxon>Dothideales</taxon>
        <taxon>Zalariaceae</taxon>
        <taxon>Zalaria</taxon>
    </lineage>
</organism>
<evidence type="ECO:0000313" key="1">
    <source>
        <dbReference type="EMBL" id="KAK8214692.1"/>
    </source>
</evidence>
<sequence>MDNVEKSSTTCREVASSWKFLGHSHVLREVSDLLGRADTFTEGRAASMLIGKLVTPWEIACVSALRTAFPEDGYRSRPGTEESTPFLYATRKRSPTNDADCIAQLTWYDTGAIGPVASMDSFAIRFGTTDSTIHGLVTAMILIPAAIFSLLTGSISDLYGRPNVAASGAFIFACGAAIESAANGRAAFMCGRVITGMGQGLFVGLLSVYVCEMVPPQRRGPLASMPQFFLGIGLVLVYFTAYGTSSLESSASWRVPFAVQSFLAFAYATGCLMLPHTPSWLLSKGRLADAARMSARISGANEIGSAEPALVRESKAEAETLRQRLRKAATDYRRAWGKDVRSRTALGCFMMAMQQFGGIDGVLYYAPLLFEKAGLSTNSASFLASGVSAIALFVVTIPATLLADHWSRRRCTIVGGVLMTVCMFLIGSLYAADAVHSNHGAGRWIVIITIYLYAISFNASWAVIFRVYISEMQPSDMRAGASGAGQSANWFANFIVALTTPIFLAHSTSGLYFFFGACSLSTIIIYWWFMPETRGCPLEVA</sequence>
<proteinExistence type="predicted"/>
<dbReference type="EMBL" id="JAMKPW020000010">
    <property type="protein sequence ID" value="KAK8214692.1"/>
    <property type="molecule type" value="Genomic_DNA"/>
</dbReference>
<keyword evidence="2" id="KW-1185">Reference proteome</keyword>
<reference evidence="1" key="1">
    <citation type="submission" date="2024-02" db="EMBL/GenBank/DDBJ databases">
        <title>Metagenome Assembled Genome of Zalaria obscura JY119.</title>
        <authorList>
            <person name="Vighnesh L."/>
            <person name="Jagadeeshwari U."/>
            <person name="Venkata Ramana C."/>
            <person name="Sasikala C."/>
        </authorList>
    </citation>
    <scope>NUCLEOTIDE SEQUENCE</scope>
    <source>
        <strain evidence="1">JY119</strain>
    </source>
</reference>
<dbReference type="Proteomes" id="UP001320706">
    <property type="component" value="Unassembled WGS sequence"/>
</dbReference>
<protein>
    <submittedName>
        <fullName evidence="1">Uncharacterized protein</fullName>
    </submittedName>
</protein>
<gene>
    <name evidence="1" type="ORF">M8818_002272</name>
</gene>
<accession>A0ACC3SHV3</accession>
<name>A0ACC3SHV3_9PEZI</name>